<dbReference type="RefSeq" id="XP_033599818.1">
    <property type="nucleotide sequence ID" value="XM_033748230.1"/>
</dbReference>
<accession>A0A6A6W722</accession>
<protein>
    <recommendedName>
        <fullName evidence="1">Heterokaryon incompatibility domain-containing protein</fullName>
    </recommendedName>
</protein>
<keyword evidence="3" id="KW-1185">Reference proteome</keyword>
<gene>
    <name evidence="2" type="ORF">EJ05DRAFT_511186</name>
</gene>
<dbReference type="AlphaFoldDB" id="A0A6A6W722"/>
<dbReference type="Proteomes" id="UP000799437">
    <property type="component" value="Unassembled WGS sequence"/>
</dbReference>
<dbReference type="PANTHER" id="PTHR24148">
    <property type="entry name" value="ANKYRIN REPEAT DOMAIN-CONTAINING PROTEIN 39 HOMOLOG-RELATED"/>
    <property type="match status" value="1"/>
</dbReference>
<evidence type="ECO:0000313" key="3">
    <source>
        <dbReference type="Proteomes" id="UP000799437"/>
    </source>
</evidence>
<dbReference type="InterPro" id="IPR052895">
    <property type="entry name" value="HetReg/Transcr_Mod"/>
</dbReference>
<dbReference type="PANTHER" id="PTHR24148:SF73">
    <property type="entry name" value="HET DOMAIN PROTEIN (AFU_ORTHOLOGUE AFUA_8G01020)"/>
    <property type="match status" value="1"/>
</dbReference>
<proteinExistence type="predicted"/>
<evidence type="ECO:0000259" key="1">
    <source>
        <dbReference type="Pfam" id="PF06985"/>
    </source>
</evidence>
<evidence type="ECO:0000313" key="2">
    <source>
        <dbReference type="EMBL" id="KAF2757367.1"/>
    </source>
</evidence>
<feature type="domain" description="Heterokaryon incompatibility" evidence="1">
    <location>
        <begin position="103"/>
        <end position="202"/>
    </location>
</feature>
<dbReference type="InterPro" id="IPR010730">
    <property type="entry name" value="HET"/>
</dbReference>
<sequence>MPLPQITAPTKGDITETHEHHLESWFAQIADYRKSVRSSIDSQAASYAQPESVHTKEGPYTYQPLNQHVDEIRLVRILPNIDRSRPLQCEIHHRPLQSSEHFALSYCWGKGPPTNAIILDGHRFSVSDNLYSAMLELRHPEQAINVWIDAICMNQDDLEERSREVLRMRSIYAAAQLVVIWLGQEEFDTKRAFDHLKALSKRHRYIKSMPPVTWTSLAIRMARLPLTLAYASCHVAAESPLAAGFALYYTFSLLTEASSNWTGTRIFQWLVRLGSIVALYKILRRWITTTLAEDDRIPKVDVSINDIAALRDFFECAWFDRTWIIQELAVARRARFVRGTQGIDSESITSACAEIRRNIANSRDSPYMHTKYQRFTHLGRFQDIRHHEHGPIFQRWGRYQQSLLYLLSAFSPMDSTDPRDKVYGLLGLSQEDRPGTPNPTRVVPDYTRPVVDIYTDVARSLIQRTHTLDILSACLGSGSVSGLPSWVPDWTAPIHRPIHVLNQNSPPYTIPLHTPPYSFPSPTRLLVQGFVLGTISKEHTALRALQLPSPYTPHLPPITTLTTNTLFFLLLHYTSRLLPYIALLPGLTSLLRRAATAATPLGLAHLFTFASDVHASLLDSGTEYIFPKSWAALQATYTAPLHPHHTLVSRGFAVDVASGLSVVPGLCTSYAADVSAGDLLVMLLGAKQPCIVREVEMGSDAGGGDWGRCYVFVGPAECGGFWMHAVAWRKVREAFALGRIRVLDFELC</sequence>
<organism evidence="2 3">
    <name type="scientific">Pseudovirgaria hyperparasitica</name>
    <dbReference type="NCBI Taxonomy" id="470096"/>
    <lineage>
        <taxon>Eukaryota</taxon>
        <taxon>Fungi</taxon>
        <taxon>Dikarya</taxon>
        <taxon>Ascomycota</taxon>
        <taxon>Pezizomycotina</taxon>
        <taxon>Dothideomycetes</taxon>
        <taxon>Dothideomycetes incertae sedis</taxon>
        <taxon>Acrospermales</taxon>
        <taxon>Acrospermaceae</taxon>
        <taxon>Pseudovirgaria</taxon>
    </lineage>
</organism>
<reference evidence="2" key="1">
    <citation type="journal article" date="2020" name="Stud. Mycol.">
        <title>101 Dothideomycetes genomes: a test case for predicting lifestyles and emergence of pathogens.</title>
        <authorList>
            <person name="Haridas S."/>
            <person name="Albert R."/>
            <person name="Binder M."/>
            <person name="Bloem J."/>
            <person name="Labutti K."/>
            <person name="Salamov A."/>
            <person name="Andreopoulos B."/>
            <person name="Baker S."/>
            <person name="Barry K."/>
            <person name="Bills G."/>
            <person name="Bluhm B."/>
            <person name="Cannon C."/>
            <person name="Castanera R."/>
            <person name="Culley D."/>
            <person name="Daum C."/>
            <person name="Ezra D."/>
            <person name="Gonzalez J."/>
            <person name="Henrissat B."/>
            <person name="Kuo A."/>
            <person name="Liang C."/>
            <person name="Lipzen A."/>
            <person name="Lutzoni F."/>
            <person name="Magnuson J."/>
            <person name="Mondo S."/>
            <person name="Nolan M."/>
            <person name="Ohm R."/>
            <person name="Pangilinan J."/>
            <person name="Park H.-J."/>
            <person name="Ramirez L."/>
            <person name="Alfaro M."/>
            <person name="Sun H."/>
            <person name="Tritt A."/>
            <person name="Yoshinaga Y."/>
            <person name="Zwiers L.-H."/>
            <person name="Turgeon B."/>
            <person name="Goodwin S."/>
            <person name="Spatafora J."/>
            <person name="Crous P."/>
            <person name="Grigoriev I."/>
        </authorList>
    </citation>
    <scope>NUCLEOTIDE SEQUENCE</scope>
    <source>
        <strain evidence="2">CBS 121739</strain>
    </source>
</reference>
<dbReference type="EMBL" id="ML996573">
    <property type="protein sequence ID" value="KAF2757367.1"/>
    <property type="molecule type" value="Genomic_DNA"/>
</dbReference>
<dbReference type="OrthoDB" id="3557394at2759"/>
<dbReference type="Pfam" id="PF06985">
    <property type="entry name" value="HET"/>
    <property type="match status" value="1"/>
</dbReference>
<name>A0A6A6W722_9PEZI</name>
<dbReference type="GeneID" id="54489284"/>